<dbReference type="InterPro" id="IPR008928">
    <property type="entry name" value="6-hairpin_glycosidase_sf"/>
</dbReference>
<dbReference type="Gene3D" id="2.60.420.10">
    <property type="entry name" value="Maltose phosphorylase, domain 3"/>
    <property type="match status" value="1"/>
</dbReference>
<dbReference type="InterPro" id="IPR035398">
    <property type="entry name" value="Bac_rhamnosid_C"/>
</dbReference>
<dbReference type="InterPro" id="IPR013737">
    <property type="entry name" value="Bac_rhamnosid_N"/>
</dbReference>
<evidence type="ECO:0000256" key="1">
    <source>
        <dbReference type="ARBA" id="ARBA00001445"/>
    </source>
</evidence>
<evidence type="ECO:0000259" key="5">
    <source>
        <dbReference type="Pfam" id="PF05592"/>
    </source>
</evidence>
<sequence>MLKRRLVNALLASALAGLGAASVARGQQVPAQPDVLGISPVQLRVEAKVDPLGVDSVNPRLSWIVASSRRGEVQTAYQIVVATDEAKLAAEEGGDLWDSGKVASDETTGISYSGVPLKSGLRCVWKVRIWGKDGNPSGWSAPAFWTVGLLDAADWKAEWIGHDKARDESAGAVEADFGAAKWIWHGEDKGGDKPKGHRLFVTEFEVAADSPIAEATLLSVADDSHKYTINGQLAAAGSSFKVPVQTDVARFVKPGKNTLRAEVENGAPSPAGLLARLVVKLKDGRVVESITDPSWKTVADPGANWHDRAIDLAGLPAAEVVGAYGDGPWGKLTVTKLVLPRPAYLRKDFQVDKPVKRATLYTTALGIHDAHVNGVRVADDYFNPGWTDYTKRVYYRTYDVTRLVRPGANALGAILADGWYSGYVGFGKLRDHYGKKPRLKAQLVVEHADGSTSVVATGPDWKAAVGPILEADFLMGETYDARLEKAGWDQPGYDASAWAAVDSGAEMDPKVEAHPGPPVLPFTELRAKTSAPVKPGVYVLDYGRNFAGVPRLRLRGEPGQAITLRFAERLNPDGSVYVTNLREARCIDTYVCKGTGEEEVWSPRFTFHGYQYLEVSGLKSPPTTETVVGLALSSATAVAGRFQTSDPMLNQLHSNIYWTQRANFIDIPTDCPQRDERLGWTGDAQVYIKTASLNADVQAFFDKWLVDLTDGQRADGQFPMVAPVKVAGDDGGPAWAEAGVVCPWTIYQVYNDKRLLERQYPSMAKYVEFQIARSTPDLLPPEKYHAFGDWLSIGADTPKDVIYSAYFALAARTTSKAAEVLGKAEDAKKYADVYEKIKASFNRAYVAEDGRIKGDTQACYVLALSNDLVDGEKAKQAAEHLVKDIEAKGWHLSTGFVGTKDLMLVLSKIGRQDVAYRLLFNDTFPSWGFSIRHGATSIWERWDGWTPDKGFQDPGMNSFAHYSFGAVYGWIVENIGGIHAADVAYKRIVIAPKLTDKLTFASTSYRSVRGDVAVAWTRNAGVVTMDVTIPANTTAKIAVPAADPAAIAESGVPLAQAQAQGVKVAGVEEGATIVEVGSGRYVFTFAAR</sequence>
<feature type="signal peptide" evidence="4">
    <location>
        <begin position="1"/>
        <end position="26"/>
    </location>
</feature>
<dbReference type="Gene3D" id="1.50.10.10">
    <property type="match status" value="1"/>
</dbReference>
<reference evidence="9 10" key="1">
    <citation type="submission" date="2023-03" db="EMBL/GenBank/DDBJ databases">
        <title>Paludisphaera mucosa sp. nov. a novel planctomycete from northern fen.</title>
        <authorList>
            <person name="Ivanova A."/>
        </authorList>
    </citation>
    <scope>NUCLEOTIDE SEQUENCE [LARGE SCALE GENOMIC DNA]</scope>
    <source>
        <strain evidence="9 10">Pla2</strain>
    </source>
</reference>
<gene>
    <name evidence="9" type="ORF">PZE19_29600</name>
</gene>
<feature type="domain" description="Alpha-L-rhamnosidase concanavalin-like" evidence="5">
    <location>
        <begin position="533"/>
        <end position="631"/>
    </location>
</feature>
<feature type="domain" description="Alpha-L-rhamnosidase six-hairpin glycosidase" evidence="7">
    <location>
        <begin position="639"/>
        <end position="975"/>
    </location>
</feature>
<dbReference type="InterPro" id="IPR016007">
    <property type="entry name" value="Alpha_rhamnosid"/>
</dbReference>
<name>A0ABT6FK56_9BACT</name>
<keyword evidence="10" id="KW-1185">Reference proteome</keyword>
<dbReference type="PANTHER" id="PTHR33307">
    <property type="entry name" value="ALPHA-RHAMNOSIDASE (EUROFUNG)"/>
    <property type="match status" value="1"/>
</dbReference>
<keyword evidence="3 9" id="KW-0378">Hydrolase</keyword>
<dbReference type="PIRSF" id="PIRSF010631">
    <property type="entry name" value="A-rhamnsds"/>
    <property type="match status" value="1"/>
</dbReference>
<dbReference type="InterPro" id="IPR008902">
    <property type="entry name" value="Rhamnosid_concanavalin"/>
</dbReference>
<evidence type="ECO:0000256" key="4">
    <source>
        <dbReference type="SAM" id="SignalP"/>
    </source>
</evidence>
<dbReference type="Proteomes" id="UP001216907">
    <property type="component" value="Unassembled WGS sequence"/>
</dbReference>
<comment type="caution">
    <text evidence="9">The sequence shown here is derived from an EMBL/GenBank/DDBJ whole genome shotgun (WGS) entry which is preliminary data.</text>
</comment>
<evidence type="ECO:0000313" key="10">
    <source>
        <dbReference type="Proteomes" id="UP001216907"/>
    </source>
</evidence>
<evidence type="ECO:0000259" key="7">
    <source>
        <dbReference type="Pfam" id="PF17389"/>
    </source>
</evidence>
<dbReference type="RefSeq" id="WP_277864207.1">
    <property type="nucleotide sequence ID" value="NZ_JARRAG010000002.1"/>
</dbReference>
<dbReference type="Pfam" id="PF08531">
    <property type="entry name" value="Bac_rhamnosid_N"/>
    <property type="match status" value="1"/>
</dbReference>
<comment type="catalytic activity">
    <reaction evidence="1">
        <text>Hydrolysis of terminal non-reducing alpha-L-rhamnose residues in alpha-L-rhamnosides.</text>
        <dbReference type="EC" id="3.2.1.40"/>
    </reaction>
</comment>
<dbReference type="PANTHER" id="PTHR33307:SF6">
    <property type="entry name" value="ALPHA-RHAMNOSIDASE (EUROFUNG)-RELATED"/>
    <property type="match status" value="1"/>
</dbReference>
<evidence type="ECO:0000259" key="6">
    <source>
        <dbReference type="Pfam" id="PF08531"/>
    </source>
</evidence>
<dbReference type="InterPro" id="IPR012341">
    <property type="entry name" value="6hp_glycosidase-like_sf"/>
</dbReference>
<dbReference type="EC" id="3.2.1.40" evidence="2"/>
<accession>A0ABT6FK56</accession>
<dbReference type="GO" id="GO:0016787">
    <property type="term" value="F:hydrolase activity"/>
    <property type="evidence" value="ECO:0007669"/>
    <property type="project" value="UniProtKB-KW"/>
</dbReference>
<dbReference type="Gene3D" id="2.60.40.10">
    <property type="entry name" value="Immunoglobulins"/>
    <property type="match status" value="1"/>
</dbReference>
<dbReference type="Pfam" id="PF05592">
    <property type="entry name" value="Bac_rhamnosid"/>
    <property type="match status" value="1"/>
</dbReference>
<evidence type="ECO:0000256" key="2">
    <source>
        <dbReference type="ARBA" id="ARBA00012652"/>
    </source>
</evidence>
<dbReference type="EMBL" id="JARRAG010000002">
    <property type="protein sequence ID" value="MDG3007939.1"/>
    <property type="molecule type" value="Genomic_DNA"/>
</dbReference>
<keyword evidence="4" id="KW-0732">Signal</keyword>
<dbReference type="Pfam" id="PF17390">
    <property type="entry name" value="Bac_rhamnosid_C"/>
    <property type="match status" value="1"/>
</dbReference>
<dbReference type="InterPro" id="IPR013783">
    <property type="entry name" value="Ig-like_fold"/>
</dbReference>
<dbReference type="Pfam" id="PF25788">
    <property type="entry name" value="Ig_Rha78A_N"/>
    <property type="match status" value="1"/>
</dbReference>
<dbReference type="Pfam" id="PF17389">
    <property type="entry name" value="Bac_rhamnosid6H"/>
    <property type="match status" value="1"/>
</dbReference>
<proteinExistence type="predicted"/>
<feature type="domain" description="Alpha-L-rhamnosidase C-terminal" evidence="8">
    <location>
        <begin position="977"/>
        <end position="1049"/>
    </location>
</feature>
<organism evidence="9 10">
    <name type="scientific">Paludisphaera mucosa</name>
    <dbReference type="NCBI Taxonomy" id="3030827"/>
    <lineage>
        <taxon>Bacteria</taxon>
        <taxon>Pseudomonadati</taxon>
        <taxon>Planctomycetota</taxon>
        <taxon>Planctomycetia</taxon>
        <taxon>Isosphaerales</taxon>
        <taxon>Isosphaeraceae</taxon>
        <taxon>Paludisphaera</taxon>
    </lineage>
</organism>
<dbReference type="Gene3D" id="2.60.120.260">
    <property type="entry name" value="Galactose-binding domain-like"/>
    <property type="match status" value="3"/>
</dbReference>
<evidence type="ECO:0000259" key="8">
    <source>
        <dbReference type="Pfam" id="PF17390"/>
    </source>
</evidence>
<dbReference type="InterPro" id="IPR035396">
    <property type="entry name" value="Bac_rhamnosid6H"/>
</dbReference>
<dbReference type="SUPFAM" id="SSF48208">
    <property type="entry name" value="Six-hairpin glycosidases"/>
    <property type="match status" value="1"/>
</dbReference>
<feature type="chain" id="PRO_5045761398" description="alpha-L-rhamnosidase" evidence="4">
    <location>
        <begin position="27"/>
        <end position="1088"/>
    </location>
</feature>
<protein>
    <recommendedName>
        <fullName evidence="2">alpha-L-rhamnosidase</fullName>
        <ecNumber evidence="2">3.2.1.40</ecNumber>
    </recommendedName>
</protein>
<feature type="domain" description="Bacterial alpha-L-rhamnosidase N-terminal" evidence="6">
    <location>
        <begin position="353"/>
        <end position="519"/>
    </location>
</feature>
<evidence type="ECO:0000256" key="3">
    <source>
        <dbReference type="ARBA" id="ARBA00022801"/>
    </source>
</evidence>
<evidence type="ECO:0000313" key="9">
    <source>
        <dbReference type="EMBL" id="MDG3007939.1"/>
    </source>
</evidence>